<dbReference type="InterPro" id="IPR008983">
    <property type="entry name" value="Tumour_necrosis_fac-like_dom"/>
</dbReference>
<evidence type="ECO:0000313" key="1">
    <source>
        <dbReference type="EMBL" id="BDP42945.1"/>
    </source>
</evidence>
<dbReference type="Proteomes" id="UP001064971">
    <property type="component" value="Chromosome"/>
</dbReference>
<name>A0ABN6RJG2_9DEIO</name>
<proteinExistence type="predicted"/>
<reference evidence="1" key="1">
    <citation type="submission" date="2022-07" db="EMBL/GenBank/DDBJ databases">
        <title>Complete Genome Sequence of the Radioresistant Bacterium Deinococcus aetherius ST0316, Isolated from the Air Dust collected in Lower Stratosphere above Japan.</title>
        <authorList>
            <person name="Satoh K."/>
            <person name="Hagiwara K."/>
            <person name="Katsumata K."/>
            <person name="Kubo A."/>
            <person name="Yokobori S."/>
            <person name="Yamagishi A."/>
            <person name="Oono Y."/>
            <person name="Narumi I."/>
        </authorList>
    </citation>
    <scope>NUCLEOTIDE SEQUENCE</scope>
    <source>
        <strain evidence="1">ST0316</strain>
    </source>
</reference>
<gene>
    <name evidence="1" type="ORF">DAETH_29140</name>
</gene>
<protein>
    <submittedName>
        <fullName evidence="1">Uncharacterized protein</fullName>
    </submittedName>
</protein>
<dbReference type="RefSeq" id="WP_264775620.1">
    <property type="nucleotide sequence ID" value="NZ_AP026560.1"/>
</dbReference>
<evidence type="ECO:0000313" key="2">
    <source>
        <dbReference type="Proteomes" id="UP001064971"/>
    </source>
</evidence>
<dbReference type="EMBL" id="AP026560">
    <property type="protein sequence ID" value="BDP42945.1"/>
    <property type="molecule type" value="Genomic_DNA"/>
</dbReference>
<sequence length="162" mass="16491">MAVRKALVVLSNASSGELPTGDVLDLGSRTYVRAYASAGQATSASMALVAFGGVSDGSDVFANNTLTVPAGGAGIWAIDVGVVITGLAANEYVNCSLYINGAERAKVGEQNAVAGTLALTAGFHLRLAVGDLVTVQMRTGTAGRTIYGDVNNQVTTFTAYKL</sequence>
<accession>A0ABN6RJG2</accession>
<organism evidence="1 2">
    <name type="scientific">Deinococcus aetherius</name>
    <dbReference type="NCBI Taxonomy" id="200252"/>
    <lineage>
        <taxon>Bacteria</taxon>
        <taxon>Thermotogati</taxon>
        <taxon>Deinococcota</taxon>
        <taxon>Deinococci</taxon>
        <taxon>Deinococcales</taxon>
        <taxon>Deinococcaceae</taxon>
        <taxon>Deinococcus</taxon>
    </lineage>
</organism>
<keyword evidence="2" id="KW-1185">Reference proteome</keyword>
<dbReference type="Gene3D" id="2.60.120.40">
    <property type="match status" value="1"/>
</dbReference>